<evidence type="ECO:0000256" key="9">
    <source>
        <dbReference type="ARBA" id="ARBA00022843"/>
    </source>
</evidence>
<keyword evidence="20" id="KW-1185">Reference proteome</keyword>
<evidence type="ECO:0000259" key="18">
    <source>
        <dbReference type="SMART" id="SM00717"/>
    </source>
</evidence>
<keyword evidence="11" id="KW-0539">Nucleus</keyword>
<organism evidence="19 20">
    <name type="scientific">Cavia porcellus</name>
    <name type="common">Guinea pig</name>
    <dbReference type="NCBI Taxonomy" id="10141"/>
    <lineage>
        <taxon>Eukaryota</taxon>
        <taxon>Metazoa</taxon>
        <taxon>Chordata</taxon>
        <taxon>Craniata</taxon>
        <taxon>Vertebrata</taxon>
        <taxon>Euteleostomi</taxon>
        <taxon>Mammalia</taxon>
        <taxon>Eutheria</taxon>
        <taxon>Euarchontoglires</taxon>
        <taxon>Glires</taxon>
        <taxon>Rodentia</taxon>
        <taxon>Hystricomorpha</taxon>
        <taxon>Caviidae</taxon>
        <taxon>Cavia</taxon>
    </lineage>
</organism>
<dbReference type="GO" id="GO:0051301">
    <property type="term" value="P:cell division"/>
    <property type="evidence" value="ECO:0007669"/>
    <property type="project" value="UniProtKB-KW"/>
</dbReference>
<keyword evidence="5" id="KW-1017">Isopeptide bond</keyword>
<dbReference type="AlphaFoldDB" id="H0UW87"/>
<feature type="compositionally biased region" description="Polar residues" evidence="17">
    <location>
        <begin position="505"/>
        <end position="514"/>
    </location>
</feature>
<dbReference type="GeneTree" id="ENSGT00390000007395"/>
<evidence type="ECO:0000256" key="3">
    <source>
        <dbReference type="ARBA" id="ARBA00004584"/>
    </source>
</evidence>
<feature type="compositionally biased region" description="Polar residues" evidence="17">
    <location>
        <begin position="289"/>
        <end position="306"/>
    </location>
</feature>
<evidence type="ECO:0000256" key="7">
    <source>
        <dbReference type="ARBA" id="ARBA00022618"/>
    </source>
</evidence>
<evidence type="ECO:0000256" key="17">
    <source>
        <dbReference type="SAM" id="MobiDB-lite"/>
    </source>
</evidence>
<evidence type="ECO:0000313" key="19">
    <source>
        <dbReference type="Ensembl" id="ENSCPOP00000001313.3"/>
    </source>
</evidence>
<evidence type="ECO:0000256" key="13">
    <source>
        <dbReference type="ARBA" id="ARBA00023328"/>
    </source>
</evidence>
<keyword evidence="9" id="KW-0832">Ubl conjugation</keyword>
<dbReference type="OMA" id="HSNCQNK"/>
<feature type="compositionally biased region" description="Basic and acidic residues" evidence="17">
    <location>
        <begin position="918"/>
        <end position="927"/>
    </location>
</feature>
<evidence type="ECO:0000256" key="15">
    <source>
        <dbReference type="ARBA" id="ARBA00069467"/>
    </source>
</evidence>
<dbReference type="GO" id="GO:0000775">
    <property type="term" value="C:chromosome, centromeric region"/>
    <property type="evidence" value="ECO:0007669"/>
    <property type="project" value="UniProtKB-SubCell"/>
</dbReference>
<dbReference type="RefSeq" id="XP_063103183.1">
    <property type="nucleotide sequence ID" value="XM_063247113.1"/>
</dbReference>
<feature type="compositionally biased region" description="Basic and acidic residues" evidence="17">
    <location>
        <begin position="934"/>
        <end position="950"/>
    </location>
</feature>
<feature type="compositionally biased region" description="Basic and acidic residues" evidence="17">
    <location>
        <begin position="307"/>
        <end position="318"/>
    </location>
</feature>
<dbReference type="GeneID" id="100715607"/>
<dbReference type="InterPro" id="IPR015216">
    <property type="entry name" value="SANTA"/>
</dbReference>
<feature type="compositionally biased region" description="Basic and acidic residues" evidence="17">
    <location>
        <begin position="701"/>
        <end position="713"/>
    </location>
</feature>
<dbReference type="GO" id="GO:0098654">
    <property type="term" value="C:CENP-A recruiting complex"/>
    <property type="evidence" value="ECO:0007669"/>
    <property type="project" value="Ensembl"/>
</dbReference>
<dbReference type="Ensembl" id="ENSCPOT00000031154.1">
    <property type="protein sequence ID" value="ENSCPOP00000027512.1"/>
    <property type="gene ID" value="ENSCPOG00000001453.4"/>
</dbReference>
<dbReference type="SUPFAM" id="SSF46689">
    <property type="entry name" value="Homeodomain-like"/>
    <property type="match status" value="1"/>
</dbReference>
<dbReference type="HOGENOM" id="CLU_009019_1_0_1"/>
<dbReference type="Bgee" id="ENSCPOG00000001453">
    <property type="expression patterns" value="Expressed in zone of skin and 13 other cell types or tissues"/>
</dbReference>
<feature type="region of interest" description="Disordered" evidence="17">
    <location>
        <begin position="129"/>
        <end position="150"/>
    </location>
</feature>
<dbReference type="GO" id="GO:0003677">
    <property type="term" value="F:DNA binding"/>
    <property type="evidence" value="ECO:0007669"/>
    <property type="project" value="UniProtKB-KW"/>
</dbReference>
<feature type="domain" description="Myb-like" evidence="18">
    <location>
        <begin position="872"/>
        <end position="924"/>
    </location>
</feature>
<dbReference type="EMBL" id="AAKN02027477">
    <property type="status" value="NOT_ANNOTATED_CDS"/>
    <property type="molecule type" value="Genomic_DNA"/>
</dbReference>
<evidence type="ECO:0000256" key="8">
    <source>
        <dbReference type="ARBA" id="ARBA00022776"/>
    </source>
</evidence>
<feature type="region of interest" description="Disordered" evidence="17">
    <location>
        <begin position="495"/>
        <end position="529"/>
    </location>
</feature>
<dbReference type="Gene3D" id="1.10.10.60">
    <property type="entry name" value="Homeodomain-like"/>
    <property type="match status" value="1"/>
</dbReference>
<reference evidence="20" key="1">
    <citation type="journal article" date="2011" name="Nature">
        <title>A high-resolution map of human evolutionary constraint using 29 mammals.</title>
        <authorList>
            <person name="Lindblad-Toh K."/>
            <person name="Garber M."/>
            <person name="Zuk O."/>
            <person name="Lin M.F."/>
            <person name="Parker B.J."/>
            <person name="Washietl S."/>
            <person name="Kheradpour P."/>
            <person name="Ernst J."/>
            <person name="Jordan G."/>
            <person name="Mauceli E."/>
            <person name="Ward L.D."/>
            <person name="Lowe C.B."/>
            <person name="Holloway A.K."/>
            <person name="Clamp M."/>
            <person name="Gnerre S."/>
            <person name="Alfoldi J."/>
            <person name="Beal K."/>
            <person name="Chang J."/>
            <person name="Clawson H."/>
            <person name="Cuff J."/>
            <person name="Di Palma F."/>
            <person name="Fitzgerald S."/>
            <person name="Flicek P."/>
            <person name="Guttman M."/>
            <person name="Hubisz M.J."/>
            <person name="Jaffe D.B."/>
            <person name="Jungreis I."/>
            <person name="Kent W.J."/>
            <person name="Kostka D."/>
            <person name="Lara M."/>
            <person name="Martins A.L."/>
            <person name="Massingham T."/>
            <person name="Moltke I."/>
            <person name="Raney B.J."/>
            <person name="Rasmussen M.D."/>
            <person name="Robinson J."/>
            <person name="Stark A."/>
            <person name="Vilella A.J."/>
            <person name="Wen J."/>
            <person name="Xie X."/>
            <person name="Zody M.C."/>
            <person name="Baldwin J."/>
            <person name="Bloom T."/>
            <person name="Chin C.W."/>
            <person name="Heiman D."/>
            <person name="Nicol R."/>
            <person name="Nusbaum C."/>
            <person name="Young S."/>
            <person name="Wilkinson J."/>
            <person name="Worley K.C."/>
            <person name="Kovar C.L."/>
            <person name="Muzny D.M."/>
            <person name="Gibbs R.A."/>
            <person name="Cree A."/>
            <person name="Dihn H.H."/>
            <person name="Fowler G."/>
            <person name="Jhangiani S."/>
            <person name="Joshi V."/>
            <person name="Lee S."/>
            <person name="Lewis L.R."/>
            <person name="Nazareth L.V."/>
            <person name="Okwuonu G."/>
            <person name="Santibanez J."/>
            <person name="Warren W.C."/>
            <person name="Mardis E.R."/>
            <person name="Weinstock G.M."/>
            <person name="Wilson R.K."/>
            <person name="Delehaunty K."/>
            <person name="Dooling D."/>
            <person name="Fronik C."/>
            <person name="Fulton L."/>
            <person name="Fulton B."/>
            <person name="Graves T."/>
            <person name="Minx P."/>
            <person name="Sodergren E."/>
            <person name="Birney E."/>
            <person name="Margulies E.H."/>
            <person name="Herrero J."/>
            <person name="Green E.D."/>
            <person name="Haussler D."/>
            <person name="Siepel A."/>
            <person name="Goldman N."/>
            <person name="Pollard K.S."/>
            <person name="Pedersen J.S."/>
            <person name="Lander E.S."/>
            <person name="Kellis M."/>
        </authorList>
    </citation>
    <scope>NUCLEOTIDE SEQUENCE [LARGE SCALE GENOMIC DNA]</scope>
    <source>
        <strain evidence="20">2N</strain>
    </source>
</reference>
<comment type="function">
    <text evidence="1">Required for recruitment of CENPA to centromeres and normal chromosome segregation during mitosis.</text>
</comment>
<evidence type="ECO:0000256" key="10">
    <source>
        <dbReference type="ARBA" id="ARBA00023125"/>
    </source>
</evidence>
<evidence type="ECO:0000256" key="14">
    <source>
        <dbReference type="ARBA" id="ARBA00063953"/>
    </source>
</evidence>
<dbReference type="STRING" id="10141.ENSCPOP00000027512"/>
<evidence type="ECO:0000313" key="20">
    <source>
        <dbReference type="Proteomes" id="UP000005447"/>
    </source>
</evidence>
<comment type="subcellular location">
    <subcellularLocation>
        <location evidence="3">Chromosome</location>
        <location evidence="3">Centromere</location>
    </subcellularLocation>
    <subcellularLocation>
        <location evidence="2">Nucleus</location>
    </subcellularLocation>
</comment>
<dbReference type="InterPro" id="IPR039110">
    <property type="entry name" value="KNL2-like"/>
</dbReference>
<keyword evidence="4" id="KW-0158">Chromosome</keyword>
<feature type="region of interest" description="Disordered" evidence="17">
    <location>
        <begin position="918"/>
        <end position="952"/>
    </location>
</feature>
<keyword evidence="6" id="KW-0597">Phosphoprotein</keyword>
<keyword evidence="12" id="KW-0131">Cell cycle</keyword>
<keyword evidence="7" id="KW-0132">Cell division</keyword>
<protein>
    <recommendedName>
        <fullName evidence="15">Mis18-binding protein 1</fullName>
    </recommendedName>
    <alternativeName>
        <fullName evidence="16">Kinetochore-associated protein KNL-2 homolog</fullName>
    </alternativeName>
</protein>
<dbReference type="InterPro" id="IPR001005">
    <property type="entry name" value="SANT/Myb"/>
</dbReference>
<evidence type="ECO:0000256" key="2">
    <source>
        <dbReference type="ARBA" id="ARBA00004123"/>
    </source>
</evidence>
<dbReference type="FunFam" id="1.10.10.60:FF:000273">
    <property type="entry name" value="MIS18 binding protein 1"/>
    <property type="match status" value="1"/>
</dbReference>
<dbReference type="SMART" id="SM00717">
    <property type="entry name" value="SANT"/>
    <property type="match status" value="1"/>
</dbReference>
<keyword evidence="10" id="KW-0238">DNA-binding</keyword>
<dbReference type="RefSeq" id="XP_013010149.1">
    <property type="nucleotide sequence ID" value="XM_013154695.3"/>
</dbReference>
<dbReference type="RefSeq" id="XP_063103169.1">
    <property type="nucleotide sequence ID" value="XM_063247099.1"/>
</dbReference>
<dbReference type="CDD" id="cd00167">
    <property type="entry name" value="SANT"/>
    <property type="match status" value="1"/>
</dbReference>
<dbReference type="OrthoDB" id="118550at2759"/>
<dbReference type="CTD" id="55320"/>
<evidence type="ECO:0000256" key="6">
    <source>
        <dbReference type="ARBA" id="ARBA00022553"/>
    </source>
</evidence>
<dbReference type="InterPro" id="IPR009057">
    <property type="entry name" value="Homeodomain-like_sf"/>
</dbReference>
<evidence type="ECO:0000256" key="11">
    <source>
        <dbReference type="ARBA" id="ARBA00023242"/>
    </source>
</evidence>
<name>H0UW87_CAVPO</name>
<proteinExistence type="predicted"/>
<dbReference type="Pfam" id="PF09133">
    <property type="entry name" value="SANTA"/>
    <property type="match status" value="1"/>
</dbReference>
<dbReference type="VEuPathDB" id="HostDB:ENSCPOG00000001453"/>
<dbReference type="Ensembl" id="ENSCPOT00000001472.3">
    <property type="protein sequence ID" value="ENSCPOP00000001313.3"/>
    <property type="gene ID" value="ENSCPOG00000001453.4"/>
</dbReference>
<gene>
    <name evidence="19" type="primary">MIS18BP1</name>
</gene>
<comment type="subunit">
    <text evidence="14">Interacts with SP1. Interacts with MIS18A. Identified in a complex containing MIS18A, OIP5/MIS18B, MIS18BP1, RBBP7 and RBBP4. Interacts with KAT7/HBO1. Interacts (via N-terminus) with FLNA (via N-terminus).</text>
</comment>
<feature type="region of interest" description="Disordered" evidence="17">
    <location>
        <begin position="690"/>
        <end position="713"/>
    </location>
</feature>
<dbReference type="KEGG" id="cpoc:100715607"/>
<keyword evidence="13" id="KW-0137">Centromere</keyword>
<dbReference type="Proteomes" id="UP000005447">
    <property type="component" value="Unassembled WGS sequence"/>
</dbReference>
<evidence type="ECO:0000256" key="12">
    <source>
        <dbReference type="ARBA" id="ARBA00023306"/>
    </source>
</evidence>
<evidence type="ECO:0000256" key="4">
    <source>
        <dbReference type="ARBA" id="ARBA00022454"/>
    </source>
</evidence>
<feature type="compositionally biased region" description="Basic residues" evidence="17">
    <location>
        <begin position="781"/>
        <end position="791"/>
    </location>
</feature>
<evidence type="ECO:0000256" key="16">
    <source>
        <dbReference type="ARBA" id="ARBA00079617"/>
    </source>
</evidence>
<sequence>MIATPLKHPGIHLSSEISSQRRNIPVDAVFFDNIPENTLTPVKDLVKYQKSSLKSNDCKRNTFAETTTSNKKNIFQSTMLTEPSISSSYLDISAIKPINSGLKNKAAYESPGKVFQRMKEKVLRDKQAQASRNCSILEPPNSENNTLFTPKKNEKRPLQRTFLCEEKENNRSFQSAPVQEVALESSVSLPFKQKTQHQQEKKTQRHNLTYELPVLNQKHENVSAARVSNKGLARGQQTKQNLHSKENTVEITKSKNNTLGLEGVPLADKKLRNTYVETSNADCIPIKNSSKGIVSDSDMTTEGTSEGENKEQSEKTVSRETSLPNSMEDTCKIVLATPRCYLTEPRRSKRNISKFSPPSLFHTITKEVKKNKVIQLKEWMIKVINDNSDICVEGKLTDMMDIYWHSNVIVERIKHNELRTLSGSIYILKGLIDQISMKEAGYPYYLTRKFMFGFPKNWKEYITIFLEQLRADERKRKNAREKQKTASFVHNLRKSVKKDAESQKDNLQTTSNNYDYGCDNSEPKSSKQKVLPRATRVNVASNNYQSKPAAVNYCQTIDSVGSDDLGNQELIGKRKCNNMSLKKLNCEEINERITKSQKQVKEKTEESNVSTDILTLRQQPFLAEERKYTTTVWKEASIFVTPLKTKKAIEQRCMEYSLSYYNPKATTDFPVPKPQEKRVQDLNESLISKSTETSENASNIVDHKRENKKEGNERDLLTIDPKITIPTPKKKHMGIQEFKKNVRLPSKLKKIESQVDVPFYNPQSSTDFSSEESGSEWEIRRKARGKKNRARNSKETVAYLSKNKRSTTRIITVTSESETDDSKTEDLIRKKKARFSAKESLSRGVRNGLSVEAVGSDKTSKHSLEGLPGLNLNKEWGEKELQKLHCAFASLPKHKPGFWSDVALMVGSRTAEECQKKYMEDPQDKVSQKNTTKRKQDIAKGQDGERDSANKTKTVQITAKVGTLKRKQQIREFLEKMPEEDHDDFFTATPLRNQRVRLPSFWDSQDHDDILPAMDRNPATPSSASLPLAETPQCQHVSPGMLASIKRNECDKYVSRIQKTHKSNGGIVWGNVKKKKVETAFSTSPLRRTLFNQDLGEKSGIGKLCINAMESLDEEEKDYYFSNSDSA</sequence>
<reference evidence="19" key="2">
    <citation type="submission" date="2025-05" db="UniProtKB">
        <authorList>
            <consortium name="Ensembl"/>
        </authorList>
    </citation>
    <scope>IDENTIFICATION</scope>
    <source>
        <strain evidence="19">2N</strain>
    </source>
</reference>
<accession>H0UW87</accession>
<dbReference type="PANTHER" id="PTHR16124:SF3">
    <property type="entry name" value="MIS18-BINDING PROTEIN 1"/>
    <property type="match status" value="1"/>
</dbReference>
<dbReference type="PANTHER" id="PTHR16124">
    <property type="entry name" value="MIS18-BINDING PROTEIN 1"/>
    <property type="match status" value="1"/>
</dbReference>
<evidence type="ECO:0000256" key="1">
    <source>
        <dbReference type="ARBA" id="ARBA00003694"/>
    </source>
</evidence>
<feature type="compositionally biased region" description="Polar residues" evidence="17">
    <location>
        <begin position="690"/>
        <end position="699"/>
    </location>
</feature>
<evidence type="ECO:0000256" key="5">
    <source>
        <dbReference type="ARBA" id="ARBA00022499"/>
    </source>
</evidence>
<feature type="region of interest" description="Disordered" evidence="17">
    <location>
        <begin position="289"/>
        <end position="323"/>
    </location>
</feature>
<feature type="region of interest" description="Disordered" evidence="17">
    <location>
        <begin position="760"/>
        <end position="796"/>
    </location>
</feature>
<keyword evidence="8" id="KW-0498">Mitosis</keyword>
<dbReference type="RefSeq" id="XP_013010147.1">
    <property type="nucleotide sequence ID" value="XM_013154693.3"/>
</dbReference>
<dbReference type="eggNOG" id="ENOG502QRUS">
    <property type="taxonomic scope" value="Eukaryota"/>
</dbReference>